<dbReference type="InterPro" id="IPR023210">
    <property type="entry name" value="NADP_OxRdtase_dom"/>
</dbReference>
<proteinExistence type="predicted"/>
<comment type="caution">
    <text evidence="3">The sequence shown here is derived from an EMBL/GenBank/DDBJ whole genome shotgun (WGS) entry which is preliminary data.</text>
</comment>
<feature type="domain" description="NADP-dependent oxidoreductase" evidence="2">
    <location>
        <begin position="15"/>
        <end position="303"/>
    </location>
</feature>
<sequence length="339" mass="37297">MRYKILGDSGLRVSELSLGTMTFGTDWGFGATEEESRKQFEIFTAAGGNFIDTANKYTDGNAERILGDLLGADRDSYVLGTKYSLDMKTGDLNAGGNHRKNLVTSLEKSLRRLKTDYIDVYWLHAWDYLTPGYEIMRALDDQVRAGKVRYLGISDAPAWVVAHLNTLATGYGWTPFTALQIPYSLLQRDVERELLPMARGMGLGVTAWAPLAGGVLSGKYTRGGDAPRRHGELTERQSTMAKLVAEIGDETGVAPANVALAWLRTRDVIPILGARTAKQLADNLTSLEVTLAERHLSRLDEASAVEMSFPHDFLAGEEWIHGGRIDQVQIPGGRPRLGR</sequence>
<dbReference type="OrthoDB" id="9768793at2"/>
<dbReference type="InterPro" id="IPR050523">
    <property type="entry name" value="AKR_Detox_Biosynth"/>
</dbReference>
<dbReference type="CDD" id="cd19080">
    <property type="entry name" value="AKR_AKR9A_9B"/>
    <property type="match status" value="1"/>
</dbReference>
<dbReference type="Pfam" id="PF00248">
    <property type="entry name" value="Aldo_ket_red"/>
    <property type="match status" value="1"/>
</dbReference>
<dbReference type="SUPFAM" id="SSF51430">
    <property type="entry name" value="NAD(P)-linked oxidoreductase"/>
    <property type="match status" value="1"/>
</dbReference>
<reference evidence="3 4" key="1">
    <citation type="submission" date="2019-06" db="EMBL/GenBank/DDBJ databases">
        <title>Sequencing the genomes of 1000 actinobacteria strains.</title>
        <authorList>
            <person name="Klenk H.-P."/>
        </authorList>
    </citation>
    <scope>NUCLEOTIDE SEQUENCE [LARGE SCALE GENOMIC DNA]</scope>
    <source>
        <strain evidence="3 4">DSM 45928</strain>
    </source>
</reference>
<dbReference type="Proteomes" id="UP000317043">
    <property type="component" value="Unassembled WGS sequence"/>
</dbReference>
<keyword evidence="4" id="KW-1185">Reference proteome</keyword>
<dbReference type="PANTHER" id="PTHR43364">
    <property type="entry name" value="NADH-SPECIFIC METHYLGLYOXAL REDUCTASE-RELATED"/>
    <property type="match status" value="1"/>
</dbReference>
<keyword evidence="1" id="KW-0560">Oxidoreductase</keyword>
<dbReference type="RefSeq" id="WP_142034387.1">
    <property type="nucleotide sequence ID" value="NZ_JBHTGS010000002.1"/>
</dbReference>
<gene>
    <name evidence="3" type="ORF">FB566_0409</name>
</gene>
<dbReference type="InterPro" id="IPR036812">
    <property type="entry name" value="NAD(P)_OxRdtase_dom_sf"/>
</dbReference>
<evidence type="ECO:0000313" key="3">
    <source>
        <dbReference type="EMBL" id="TQL74919.1"/>
    </source>
</evidence>
<accession>A0A543AQS7</accession>
<evidence type="ECO:0000256" key="1">
    <source>
        <dbReference type="ARBA" id="ARBA00023002"/>
    </source>
</evidence>
<organism evidence="3 4">
    <name type="scientific">Stackebrandtia endophytica</name>
    <dbReference type="NCBI Taxonomy" id="1496996"/>
    <lineage>
        <taxon>Bacteria</taxon>
        <taxon>Bacillati</taxon>
        <taxon>Actinomycetota</taxon>
        <taxon>Actinomycetes</taxon>
        <taxon>Glycomycetales</taxon>
        <taxon>Glycomycetaceae</taxon>
        <taxon>Stackebrandtia</taxon>
    </lineage>
</organism>
<name>A0A543AQS7_9ACTN</name>
<dbReference type="EMBL" id="VFOW01000001">
    <property type="protein sequence ID" value="TQL74919.1"/>
    <property type="molecule type" value="Genomic_DNA"/>
</dbReference>
<evidence type="ECO:0000259" key="2">
    <source>
        <dbReference type="Pfam" id="PF00248"/>
    </source>
</evidence>
<protein>
    <submittedName>
        <fullName evidence="3">Aryl-alcohol dehydrogenase-like predicted oxidoreductase</fullName>
    </submittedName>
</protein>
<dbReference type="AlphaFoldDB" id="A0A543AQS7"/>
<dbReference type="GO" id="GO:0016491">
    <property type="term" value="F:oxidoreductase activity"/>
    <property type="evidence" value="ECO:0007669"/>
    <property type="project" value="UniProtKB-KW"/>
</dbReference>
<dbReference type="GO" id="GO:0005829">
    <property type="term" value="C:cytosol"/>
    <property type="evidence" value="ECO:0007669"/>
    <property type="project" value="TreeGrafter"/>
</dbReference>
<dbReference type="PANTHER" id="PTHR43364:SF4">
    <property type="entry name" value="NAD(P)-LINKED OXIDOREDUCTASE SUPERFAMILY PROTEIN"/>
    <property type="match status" value="1"/>
</dbReference>
<dbReference type="InParanoid" id="A0A543AQS7"/>
<evidence type="ECO:0000313" key="4">
    <source>
        <dbReference type="Proteomes" id="UP000317043"/>
    </source>
</evidence>
<dbReference type="Gene3D" id="3.20.20.100">
    <property type="entry name" value="NADP-dependent oxidoreductase domain"/>
    <property type="match status" value="1"/>
</dbReference>